<feature type="transmembrane region" description="Helical" evidence="2">
    <location>
        <begin position="1028"/>
        <end position="1044"/>
    </location>
</feature>
<dbReference type="STRING" id="559515.M4BUY3"/>
<dbReference type="SUPFAM" id="SSF53474">
    <property type="entry name" value="alpha/beta-Hydrolases"/>
    <property type="match status" value="1"/>
</dbReference>
<evidence type="ECO:0000256" key="1">
    <source>
        <dbReference type="SAM" id="MobiDB-lite"/>
    </source>
</evidence>
<organism evidence="5 6">
    <name type="scientific">Hyaloperonospora arabidopsidis (strain Emoy2)</name>
    <name type="common">Downy mildew agent</name>
    <name type="synonym">Peronospora arabidopsidis</name>
    <dbReference type="NCBI Taxonomy" id="559515"/>
    <lineage>
        <taxon>Eukaryota</taxon>
        <taxon>Sar</taxon>
        <taxon>Stramenopiles</taxon>
        <taxon>Oomycota</taxon>
        <taxon>Peronosporomycetes</taxon>
        <taxon>Peronosporales</taxon>
        <taxon>Peronosporaceae</taxon>
        <taxon>Hyaloperonospora</taxon>
    </lineage>
</organism>
<feature type="transmembrane region" description="Helical" evidence="2">
    <location>
        <begin position="475"/>
        <end position="497"/>
    </location>
</feature>
<feature type="transmembrane region" description="Helical" evidence="2">
    <location>
        <begin position="250"/>
        <end position="270"/>
    </location>
</feature>
<feature type="transmembrane region" description="Helical" evidence="2">
    <location>
        <begin position="433"/>
        <end position="455"/>
    </location>
</feature>
<feature type="signal peptide" evidence="3">
    <location>
        <begin position="1"/>
        <end position="30"/>
    </location>
</feature>
<feature type="transmembrane region" description="Helical" evidence="2">
    <location>
        <begin position="223"/>
        <end position="243"/>
    </location>
</feature>
<keyword evidence="2" id="KW-0812">Transmembrane</keyword>
<dbReference type="InterPro" id="IPR029058">
    <property type="entry name" value="AB_hydrolase_fold"/>
</dbReference>
<reference evidence="6" key="1">
    <citation type="journal article" date="2010" name="Science">
        <title>Signatures of adaptation to obligate biotrophy in the Hyaloperonospora arabidopsidis genome.</title>
        <authorList>
            <person name="Baxter L."/>
            <person name="Tripathy S."/>
            <person name="Ishaque N."/>
            <person name="Boot N."/>
            <person name="Cabral A."/>
            <person name="Kemen E."/>
            <person name="Thines M."/>
            <person name="Ah-Fong A."/>
            <person name="Anderson R."/>
            <person name="Badejoko W."/>
            <person name="Bittner-Eddy P."/>
            <person name="Boore J.L."/>
            <person name="Chibucos M.C."/>
            <person name="Coates M."/>
            <person name="Dehal P."/>
            <person name="Delehaunty K."/>
            <person name="Dong S."/>
            <person name="Downton P."/>
            <person name="Dumas B."/>
            <person name="Fabro G."/>
            <person name="Fronick C."/>
            <person name="Fuerstenberg S.I."/>
            <person name="Fulton L."/>
            <person name="Gaulin E."/>
            <person name="Govers F."/>
            <person name="Hughes L."/>
            <person name="Humphray S."/>
            <person name="Jiang R.H."/>
            <person name="Judelson H."/>
            <person name="Kamoun S."/>
            <person name="Kyung K."/>
            <person name="Meijer H."/>
            <person name="Minx P."/>
            <person name="Morris P."/>
            <person name="Nelson J."/>
            <person name="Phuntumart V."/>
            <person name="Qutob D."/>
            <person name="Rehmany A."/>
            <person name="Rougon-Cardoso A."/>
            <person name="Ryden P."/>
            <person name="Torto-Alalibo T."/>
            <person name="Studholme D."/>
            <person name="Wang Y."/>
            <person name="Win J."/>
            <person name="Wood J."/>
            <person name="Clifton S.W."/>
            <person name="Rogers J."/>
            <person name="Van den Ackerveken G."/>
            <person name="Jones J.D."/>
            <person name="McDowell J.M."/>
            <person name="Beynon J."/>
            <person name="Tyler B.M."/>
        </authorList>
    </citation>
    <scope>NUCLEOTIDE SEQUENCE [LARGE SCALE GENOMIC DNA]</scope>
    <source>
        <strain evidence="6">Emoy2</strain>
    </source>
</reference>
<dbReference type="OMA" id="MCEESYL"/>
<evidence type="ECO:0000313" key="5">
    <source>
        <dbReference type="EnsemblProtists" id="HpaP810323"/>
    </source>
</evidence>
<keyword evidence="6" id="KW-1185">Reference proteome</keyword>
<evidence type="ECO:0000256" key="2">
    <source>
        <dbReference type="SAM" id="Phobius"/>
    </source>
</evidence>
<feature type="transmembrane region" description="Helical" evidence="2">
    <location>
        <begin position="574"/>
        <end position="593"/>
    </location>
</feature>
<feature type="domain" description="Fungal lipase-type" evidence="4">
    <location>
        <begin position="801"/>
        <end position="907"/>
    </location>
</feature>
<dbReference type="VEuPathDB" id="FungiDB:HpaG810323"/>
<dbReference type="InterPro" id="IPR002921">
    <property type="entry name" value="Fungal_lipase-type"/>
</dbReference>
<keyword evidence="2" id="KW-0472">Membrane</keyword>
<feature type="compositionally biased region" description="Low complexity" evidence="1">
    <location>
        <begin position="137"/>
        <end position="149"/>
    </location>
</feature>
<dbReference type="Pfam" id="PF01764">
    <property type="entry name" value="Lipase_3"/>
    <property type="match status" value="1"/>
</dbReference>
<dbReference type="GO" id="GO:0006629">
    <property type="term" value="P:lipid metabolic process"/>
    <property type="evidence" value="ECO:0007669"/>
    <property type="project" value="InterPro"/>
</dbReference>
<evidence type="ECO:0000259" key="4">
    <source>
        <dbReference type="Pfam" id="PF01764"/>
    </source>
</evidence>
<feature type="chain" id="PRO_5004049398" description="Fungal lipase-type domain-containing protein" evidence="3">
    <location>
        <begin position="31"/>
        <end position="1092"/>
    </location>
</feature>
<accession>M4BUY3</accession>
<reference evidence="5" key="2">
    <citation type="submission" date="2015-06" db="UniProtKB">
        <authorList>
            <consortium name="EnsemblProtists"/>
        </authorList>
    </citation>
    <scope>IDENTIFICATION</scope>
    <source>
        <strain evidence="5">Emoy2</strain>
    </source>
</reference>
<sequence length="1092" mass="122081">MPGRCRYSSAKSWLLFSALLGGEIPSVSYGHQSDNARGVQSRFFCTDNGFTLRSYTPLQRVAETQPFVTGLVRIPRPTPKTPTALLVTALRSPKDVSSQSVSRRQTQSGQDIPPLSPPTTSQSSHKRPAPTPTQKMAPSTDPTTSTSASGSRREPELPSSVIWDQVSSRPPYKPPAKQLQSKTSIKSDSETKRRPLTSPRRSKLQTFRSTQLVQWRRRYFDGILRWEAALRLIFVALPTLLFTRVNNARIIVSFFFVYVMLQALAILWGFLFNVGAVLGENMSTIVTMPFTQAVCVVVVYVSVMGIILSFGRATWILTWQSLENFPLIRRIIACECSPQAVILTVAMPLLIILPSLILVPSYCTSKALQESSTLIHAMCEESYMKLLTDKHPVFQRALRISTAIAICQFIQLSLEILPRWRSALAGLGTMKTFFLGGWLLGMNFLGGLWAVEWSARHIGLKVTPLSDLTNYQWEIFGMALLVGWILWFLAVTCFTYPNVSKCDSNEKALSGFFERLKFTFVVGQGIVFLRACVHPHMGFVHAQLELTIINLLLPSIYVVSLICLRMVSLLSARAVLFASPLALAIATIIFVSSRMTEKPHVFVVVGLFFFDQFLRSEAASSLSEVGQSLQQMLQETAFDKDHSLLGHRTAKKFVNIAIALLLLFVVALSGFSVLSALQKNAKWFPDATSVEYEDNTIYIHHTGVVKLRLGLSNQSNPAFLVDDPLYASCSNQWNGLSLIDLAFFAEAAYFNPLSNDTAEFISTIFNNDLGDVHVYLPALNTKTGSKLDFFEAYIPKLNTSVISVRGTDIWRFTDFVEDMKMFFEPVVFSVLSSIFPTIRIWPDVTFSTLIELYSEMIGLFGLQHESWYYHELLDYVTSLTDRKVVLTGHSMGGGIARLVGSIVGATSVTFSPPGFVQSYSKLVHHIGGTSMKVDRASLHHRNFAVVPEYDPITMIDVQAGMTQKISCDTPHLSMQLSCHMLEGTLCNLVEHCGYARGRISSCLFEHNIAGATEEMLPRLLSTIFKPQMYILFTVTLLIALSIWFRRHRRKIRTPPSTPSRHGESRTPSRFAHGSGSVRVLQTSPYVRRKSIF</sequence>
<proteinExistence type="predicted"/>
<feature type="transmembrane region" description="Helical" evidence="2">
    <location>
        <begin position="290"/>
        <end position="319"/>
    </location>
</feature>
<feature type="region of interest" description="Disordered" evidence="1">
    <location>
        <begin position="1052"/>
        <end position="1075"/>
    </location>
</feature>
<keyword evidence="3" id="KW-0732">Signal</keyword>
<evidence type="ECO:0000313" key="6">
    <source>
        <dbReference type="Proteomes" id="UP000011713"/>
    </source>
</evidence>
<feature type="transmembrane region" description="Helical" evidence="2">
    <location>
        <begin position="653"/>
        <end position="677"/>
    </location>
</feature>
<dbReference type="AlphaFoldDB" id="M4BUY3"/>
<feature type="compositionally biased region" description="Low complexity" evidence="1">
    <location>
        <begin position="96"/>
        <end position="110"/>
    </location>
</feature>
<keyword evidence="2" id="KW-1133">Transmembrane helix</keyword>
<feature type="transmembrane region" description="Helical" evidence="2">
    <location>
        <begin position="340"/>
        <end position="362"/>
    </location>
</feature>
<feature type="transmembrane region" description="Helical" evidence="2">
    <location>
        <begin position="548"/>
        <end position="567"/>
    </location>
</feature>
<dbReference type="InParanoid" id="M4BUY3"/>
<dbReference type="eggNOG" id="ENOG502QVZS">
    <property type="taxonomic scope" value="Eukaryota"/>
</dbReference>
<dbReference type="Proteomes" id="UP000011713">
    <property type="component" value="Unassembled WGS sequence"/>
</dbReference>
<protein>
    <recommendedName>
        <fullName evidence="4">Fungal lipase-type domain-containing protein</fullName>
    </recommendedName>
</protein>
<feature type="region of interest" description="Disordered" evidence="1">
    <location>
        <begin position="90"/>
        <end position="203"/>
    </location>
</feature>
<evidence type="ECO:0000256" key="3">
    <source>
        <dbReference type="SAM" id="SignalP"/>
    </source>
</evidence>
<dbReference type="EnsemblProtists" id="HpaT810323">
    <property type="protein sequence ID" value="HpaP810323"/>
    <property type="gene ID" value="HpaG810323"/>
</dbReference>
<dbReference type="Gene3D" id="3.40.50.1820">
    <property type="entry name" value="alpha/beta hydrolase"/>
    <property type="match status" value="1"/>
</dbReference>
<dbReference type="HOGENOM" id="CLU_013311_0_0_1"/>
<name>M4BUY3_HYAAE</name>
<dbReference type="EMBL" id="JH597958">
    <property type="status" value="NOT_ANNOTATED_CDS"/>
    <property type="molecule type" value="Genomic_DNA"/>
</dbReference>